<sequence length="232" mass="24567">MTRRELLRASAASLLPLPALAASQKKTIQLTGTVLYSYSECCDLILRVTQVTLADGTTLALSPPRAKRIVLDDVSDPPVLDEGAALCVTGIDLGRGKALRATAWEKSESAEAGESATVPTEPEPAPAAVTLEDGTRVEGKRLLTLTATGYGPGENGQWGDRTKLETSVGYGTVAVDPRVIPLRTRLWVEDYGFCIALDTGGAIKGMRIDLGHDTDEAAALVGRVRRKVLVLG</sequence>
<feature type="signal peptide" evidence="3">
    <location>
        <begin position="1"/>
        <end position="21"/>
    </location>
</feature>
<dbReference type="InterPro" id="IPR010611">
    <property type="entry name" value="3D_dom"/>
</dbReference>
<evidence type="ECO:0000313" key="6">
    <source>
        <dbReference type="Proteomes" id="UP000520814"/>
    </source>
</evidence>
<feature type="chain" id="PRO_5030628245" evidence="3">
    <location>
        <begin position="22"/>
        <end position="232"/>
    </location>
</feature>
<feature type="domain" description="3D" evidence="4">
    <location>
        <begin position="172"/>
        <end position="229"/>
    </location>
</feature>
<keyword evidence="6" id="KW-1185">Reference proteome</keyword>
<dbReference type="PANTHER" id="PTHR39160">
    <property type="entry name" value="CELL WALL-BINDING PROTEIN YOCH"/>
    <property type="match status" value="1"/>
</dbReference>
<dbReference type="PANTHER" id="PTHR39160:SF4">
    <property type="entry name" value="RESUSCITATION-PROMOTING FACTOR RPFB"/>
    <property type="match status" value="1"/>
</dbReference>
<dbReference type="AlphaFoldDB" id="A0A7W9W6T1"/>
<comment type="caution">
    <text evidence="5">The sequence shown here is derived from an EMBL/GenBank/DDBJ whole genome shotgun (WGS) entry which is preliminary data.</text>
</comment>
<evidence type="ECO:0000256" key="3">
    <source>
        <dbReference type="SAM" id="SignalP"/>
    </source>
</evidence>
<evidence type="ECO:0000256" key="1">
    <source>
        <dbReference type="ARBA" id="ARBA00022729"/>
    </source>
</evidence>
<evidence type="ECO:0000259" key="4">
    <source>
        <dbReference type="Pfam" id="PF06725"/>
    </source>
</evidence>
<feature type="compositionally biased region" description="Low complexity" evidence="2">
    <location>
        <begin position="110"/>
        <end position="125"/>
    </location>
</feature>
<dbReference type="InterPro" id="IPR059180">
    <property type="entry name" value="3D_YorM"/>
</dbReference>
<dbReference type="InterPro" id="IPR036908">
    <property type="entry name" value="RlpA-like_sf"/>
</dbReference>
<keyword evidence="1 3" id="KW-0732">Signal</keyword>
<protein>
    <submittedName>
        <fullName evidence="5">3D (Asp-Asp-Asp) domain-containing protein</fullName>
    </submittedName>
</protein>
<accession>A0A7W9W6T1</accession>
<reference evidence="5 6" key="1">
    <citation type="submission" date="2020-08" db="EMBL/GenBank/DDBJ databases">
        <title>Genomic Encyclopedia of Type Strains, Phase IV (KMG-IV): sequencing the most valuable type-strain genomes for metagenomic binning, comparative biology and taxonomic classification.</title>
        <authorList>
            <person name="Goeker M."/>
        </authorList>
    </citation>
    <scope>NUCLEOTIDE SEQUENCE [LARGE SCALE GENOMIC DNA]</scope>
    <source>
        <strain evidence="5 6">DSM 23562</strain>
    </source>
</reference>
<evidence type="ECO:0000313" key="5">
    <source>
        <dbReference type="EMBL" id="MBB6050491.1"/>
    </source>
</evidence>
<name>A0A7W9W6T1_ARMRO</name>
<gene>
    <name evidence="5" type="ORF">HNQ39_002282</name>
</gene>
<feature type="region of interest" description="Disordered" evidence="2">
    <location>
        <begin position="106"/>
        <end position="125"/>
    </location>
</feature>
<evidence type="ECO:0000256" key="2">
    <source>
        <dbReference type="SAM" id="MobiDB-lite"/>
    </source>
</evidence>
<dbReference type="GO" id="GO:0019867">
    <property type="term" value="C:outer membrane"/>
    <property type="evidence" value="ECO:0007669"/>
    <property type="project" value="InterPro"/>
</dbReference>
<proteinExistence type="predicted"/>
<dbReference type="EMBL" id="JACHGW010000002">
    <property type="protein sequence ID" value="MBB6050491.1"/>
    <property type="molecule type" value="Genomic_DNA"/>
</dbReference>
<dbReference type="GO" id="GO:0009254">
    <property type="term" value="P:peptidoglycan turnover"/>
    <property type="evidence" value="ECO:0007669"/>
    <property type="project" value="InterPro"/>
</dbReference>
<dbReference type="InterPro" id="IPR051933">
    <property type="entry name" value="Resuscitation_pf_RpfB"/>
</dbReference>
<dbReference type="RefSeq" id="WP_184195542.1">
    <property type="nucleotide sequence ID" value="NZ_JACHGW010000002.1"/>
</dbReference>
<dbReference type="GO" id="GO:0004553">
    <property type="term" value="F:hydrolase activity, hydrolyzing O-glycosyl compounds"/>
    <property type="evidence" value="ECO:0007669"/>
    <property type="project" value="InterPro"/>
</dbReference>
<organism evidence="5 6">
    <name type="scientific">Armatimonas rosea</name>
    <dbReference type="NCBI Taxonomy" id="685828"/>
    <lineage>
        <taxon>Bacteria</taxon>
        <taxon>Bacillati</taxon>
        <taxon>Armatimonadota</taxon>
        <taxon>Armatimonadia</taxon>
        <taxon>Armatimonadales</taxon>
        <taxon>Armatimonadaceae</taxon>
        <taxon>Armatimonas</taxon>
    </lineage>
</organism>
<dbReference type="Pfam" id="PF06725">
    <property type="entry name" value="3D"/>
    <property type="match status" value="1"/>
</dbReference>
<dbReference type="CDD" id="cd14667">
    <property type="entry name" value="3D_containing_proteins"/>
    <property type="match status" value="1"/>
</dbReference>
<dbReference type="Proteomes" id="UP000520814">
    <property type="component" value="Unassembled WGS sequence"/>
</dbReference>
<dbReference type="SUPFAM" id="SSF50685">
    <property type="entry name" value="Barwin-like endoglucanases"/>
    <property type="match status" value="1"/>
</dbReference>
<dbReference type="Gene3D" id="2.40.40.10">
    <property type="entry name" value="RlpA-like domain"/>
    <property type="match status" value="1"/>
</dbReference>